<dbReference type="Proteomes" id="UP000750711">
    <property type="component" value="Unassembled WGS sequence"/>
</dbReference>
<dbReference type="AlphaFoldDB" id="A0A9P8LC56"/>
<accession>A0A9P8LC56</accession>
<sequence>MAVLAVAINLSGNLVIAEAIKHTPGFEQVPIGQLVIFWCSRPRLAWMVVLIAIITNVGGREDFSYIPAAVSSIVSEIVLQAIAAFPMGTAISHAVNRHFYLVGHLSHVPHASDALLMYSGALLWMVSVGFAMFWAIYIFTPAVRRVRMGLKALGRGLRLLWAVLKRNNYNSFVPSPDPTPKEMGFNENLTTHLGQVFQV</sequence>
<organism evidence="2 3">
    <name type="scientific">Trichoglossum hirsutum</name>
    <dbReference type="NCBI Taxonomy" id="265104"/>
    <lineage>
        <taxon>Eukaryota</taxon>
        <taxon>Fungi</taxon>
        <taxon>Dikarya</taxon>
        <taxon>Ascomycota</taxon>
        <taxon>Pezizomycotina</taxon>
        <taxon>Geoglossomycetes</taxon>
        <taxon>Geoglossales</taxon>
        <taxon>Geoglossaceae</taxon>
        <taxon>Trichoglossum</taxon>
    </lineage>
</organism>
<evidence type="ECO:0000313" key="2">
    <source>
        <dbReference type="EMBL" id="KAH0559563.1"/>
    </source>
</evidence>
<reference evidence="2" key="1">
    <citation type="submission" date="2021-03" db="EMBL/GenBank/DDBJ databases">
        <title>Comparative genomics and phylogenomic investigation of the class Geoglossomycetes provide insights into ecological specialization and systematics.</title>
        <authorList>
            <person name="Melie T."/>
            <person name="Pirro S."/>
            <person name="Miller A.N."/>
            <person name="Quandt A."/>
        </authorList>
    </citation>
    <scope>NUCLEOTIDE SEQUENCE</scope>
    <source>
        <strain evidence="2">CAQ_001_2017</strain>
    </source>
</reference>
<keyword evidence="3" id="KW-1185">Reference proteome</keyword>
<evidence type="ECO:0000256" key="1">
    <source>
        <dbReference type="SAM" id="Phobius"/>
    </source>
</evidence>
<protein>
    <submittedName>
        <fullName evidence="2">Uncharacterized protein</fullName>
    </submittedName>
</protein>
<feature type="transmembrane region" description="Helical" evidence="1">
    <location>
        <begin position="66"/>
        <end position="95"/>
    </location>
</feature>
<keyword evidence="1" id="KW-1133">Transmembrane helix</keyword>
<feature type="transmembrane region" description="Helical" evidence="1">
    <location>
        <begin position="33"/>
        <end position="54"/>
    </location>
</feature>
<proteinExistence type="predicted"/>
<keyword evidence="1" id="KW-0472">Membrane</keyword>
<name>A0A9P8LC56_9PEZI</name>
<dbReference type="EMBL" id="JAGHQM010000569">
    <property type="protein sequence ID" value="KAH0559563.1"/>
    <property type="molecule type" value="Genomic_DNA"/>
</dbReference>
<gene>
    <name evidence="2" type="ORF">GP486_003917</name>
</gene>
<keyword evidence="1" id="KW-0812">Transmembrane</keyword>
<comment type="caution">
    <text evidence="2">The sequence shown here is derived from an EMBL/GenBank/DDBJ whole genome shotgun (WGS) entry which is preliminary data.</text>
</comment>
<evidence type="ECO:0000313" key="3">
    <source>
        <dbReference type="Proteomes" id="UP000750711"/>
    </source>
</evidence>
<feature type="transmembrane region" description="Helical" evidence="1">
    <location>
        <begin position="115"/>
        <end position="139"/>
    </location>
</feature>